<reference evidence="2" key="1">
    <citation type="submission" date="2020-07" db="EMBL/GenBank/DDBJ databases">
        <title>Complete genome sequencing of Clostridia bacterium strain 12CBH8.</title>
        <authorList>
            <person name="Sakamoto M."/>
            <person name="Murakami T."/>
            <person name="Mori H."/>
        </authorList>
    </citation>
    <scope>NUCLEOTIDE SEQUENCE [LARGE SCALE GENOMIC DNA]</scope>
    <source>
        <strain evidence="2">12CBH8</strain>
    </source>
</reference>
<accession>A0A7I8D238</accession>
<dbReference type="Pfam" id="PF00702">
    <property type="entry name" value="Hydrolase"/>
    <property type="match status" value="1"/>
</dbReference>
<keyword evidence="2" id="KW-1185">Reference proteome</keyword>
<dbReference type="AlphaFoldDB" id="A0A7I8D238"/>
<dbReference type="InterPro" id="IPR023198">
    <property type="entry name" value="PGP-like_dom2"/>
</dbReference>
<dbReference type="SFLD" id="SFLDS00003">
    <property type="entry name" value="Haloacid_Dehalogenase"/>
    <property type="match status" value="1"/>
</dbReference>
<sequence>MKFDGFIFDLDGTLADSMWLWDGLLDQWLLERGFGPQPGLAEEIAHLTTQQSAQLAVERFHLDESPQQVMDEWTQLSMDAYAHKIQPKPGAVDFLKRLKAQGMPVALATSCIPETAYVFLDAHSLRPLIDAIVFTDQVARGKEYPDVYLEAAHRLGVEPQKCVVFEDIPQAVKGVGAAHMALVGVSDPHSDQTYLKQEADLFLPDFTHPSLHSFIGFSQE</sequence>
<organism evidence="1 2">
    <name type="scientific">Solibaculum mannosilyticum</name>
    <dbReference type="NCBI Taxonomy" id="2780922"/>
    <lineage>
        <taxon>Bacteria</taxon>
        <taxon>Bacillati</taxon>
        <taxon>Bacillota</taxon>
        <taxon>Clostridia</taxon>
        <taxon>Eubacteriales</taxon>
        <taxon>Oscillospiraceae</taxon>
        <taxon>Solibaculum</taxon>
    </lineage>
</organism>
<dbReference type="NCBIfam" id="TIGR01509">
    <property type="entry name" value="HAD-SF-IA-v3"/>
    <property type="match status" value="1"/>
</dbReference>
<dbReference type="EMBL" id="AP023321">
    <property type="protein sequence ID" value="BCI59772.1"/>
    <property type="molecule type" value="Genomic_DNA"/>
</dbReference>
<proteinExistence type="predicted"/>
<name>A0A7I8D238_9FIRM</name>
<dbReference type="InterPro" id="IPR023214">
    <property type="entry name" value="HAD_sf"/>
</dbReference>
<dbReference type="PANTHER" id="PTHR18901">
    <property type="entry name" value="2-DEOXYGLUCOSE-6-PHOSPHATE PHOSPHATASE 2"/>
    <property type="match status" value="1"/>
</dbReference>
<dbReference type="KEGG" id="sman:C12CBH8_04110"/>
<protein>
    <submittedName>
        <fullName evidence="1">Haloacid dehalogenase</fullName>
    </submittedName>
</protein>
<dbReference type="PANTHER" id="PTHR18901:SF38">
    <property type="entry name" value="PSEUDOURIDINE-5'-PHOSPHATASE"/>
    <property type="match status" value="1"/>
</dbReference>
<evidence type="ECO:0000313" key="1">
    <source>
        <dbReference type="EMBL" id="BCI59772.1"/>
    </source>
</evidence>
<dbReference type="CDD" id="cd07505">
    <property type="entry name" value="HAD_BPGM-like"/>
    <property type="match status" value="1"/>
</dbReference>
<dbReference type="InterPro" id="IPR006439">
    <property type="entry name" value="HAD-SF_hydro_IA"/>
</dbReference>
<dbReference type="SUPFAM" id="SSF56784">
    <property type="entry name" value="HAD-like"/>
    <property type="match status" value="1"/>
</dbReference>
<dbReference type="PRINTS" id="PR00413">
    <property type="entry name" value="HADHALOGNASE"/>
</dbReference>
<dbReference type="Gene3D" id="3.40.50.1000">
    <property type="entry name" value="HAD superfamily/HAD-like"/>
    <property type="match status" value="1"/>
</dbReference>
<dbReference type="Proteomes" id="UP000593890">
    <property type="component" value="Chromosome"/>
</dbReference>
<gene>
    <name evidence="1" type="ORF">C12CBH8_04110</name>
</gene>
<dbReference type="GO" id="GO:0016791">
    <property type="term" value="F:phosphatase activity"/>
    <property type="evidence" value="ECO:0007669"/>
    <property type="project" value="TreeGrafter"/>
</dbReference>
<dbReference type="RefSeq" id="WP_215533430.1">
    <property type="nucleotide sequence ID" value="NZ_AP023321.1"/>
</dbReference>
<dbReference type="InterPro" id="IPR036412">
    <property type="entry name" value="HAD-like_sf"/>
</dbReference>
<evidence type="ECO:0000313" key="2">
    <source>
        <dbReference type="Proteomes" id="UP000593890"/>
    </source>
</evidence>
<dbReference type="SFLD" id="SFLDG01129">
    <property type="entry name" value="C1.5:_HAD__Beta-PGM__Phosphata"/>
    <property type="match status" value="1"/>
</dbReference>
<dbReference type="Gene3D" id="1.10.150.240">
    <property type="entry name" value="Putative phosphatase, domain 2"/>
    <property type="match status" value="1"/>
</dbReference>